<evidence type="ECO:0000256" key="6">
    <source>
        <dbReference type="ARBA" id="ARBA00022989"/>
    </source>
</evidence>
<dbReference type="EMBL" id="RCHS01000500">
    <property type="protein sequence ID" value="RMX58490.1"/>
    <property type="molecule type" value="Genomic_DNA"/>
</dbReference>
<dbReference type="GO" id="GO:0071816">
    <property type="term" value="P:tail-anchored membrane protein insertion into ER membrane"/>
    <property type="evidence" value="ECO:0007669"/>
    <property type="project" value="InterPro"/>
</dbReference>
<evidence type="ECO:0000256" key="3">
    <source>
        <dbReference type="ARBA" id="ARBA00017951"/>
    </source>
</evidence>
<evidence type="ECO:0000313" key="13">
    <source>
        <dbReference type="Proteomes" id="UP000275408"/>
    </source>
</evidence>
<dbReference type="STRING" id="46731.A0A3M6UY02"/>
<dbReference type="PANTHER" id="PTHR42650:SF1">
    <property type="entry name" value="GUIDED ENTRY OF TAIL-ANCHORED PROTEINS FACTOR 1"/>
    <property type="match status" value="1"/>
</dbReference>
<evidence type="ECO:0000256" key="4">
    <source>
        <dbReference type="ARBA" id="ARBA00022692"/>
    </source>
</evidence>
<evidence type="ECO:0000256" key="5">
    <source>
        <dbReference type="ARBA" id="ARBA00022824"/>
    </source>
</evidence>
<keyword evidence="5" id="KW-0256">Endoplasmic reticulum</keyword>
<reference evidence="12 13" key="1">
    <citation type="journal article" date="2018" name="Sci. Rep.">
        <title>Comparative analysis of the Pocillopora damicornis genome highlights role of immune system in coral evolution.</title>
        <authorList>
            <person name="Cunning R."/>
            <person name="Bay R.A."/>
            <person name="Gillette P."/>
            <person name="Baker A.C."/>
            <person name="Traylor-Knowles N."/>
        </authorList>
    </citation>
    <scope>NUCLEOTIDE SEQUENCE [LARGE SCALE GENOMIC DNA]</scope>
    <source>
        <strain evidence="12">RSMAS</strain>
        <tissue evidence="12">Whole animal</tissue>
    </source>
</reference>
<organism evidence="12 13">
    <name type="scientific">Pocillopora damicornis</name>
    <name type="common">Cauliflower coral</name>
    <name type="synonym">Millepora damicornis</name>
    <dbReference type="NCBI Taxonomy" id="46731"/>
    <lineage>
        <taxon>Eukaryota</taxon>
        <taxon>Metazoa</taxon>
        <taxon>Cnidaria</taxon>
        <taxon>Anthozoa</taxon>
        <taxon>Hexacorallia</taxon>
        <taxon>Scleractinia</taxon>
        <taxon>Astrocoeniina</taxon>
        <taxon>Pocilloporidae</taxon>
        <taxon>Pocillopora</taxon>
    </lineage>
</organism>
<dbReference type="GO" id="GO:0043529">
    <property type="term" value="C:GET complex"/>
    <property type="evidence" value="ECO:0007669"/>
    <property type="project" value="TreeGrafter"/>
</dbReference>
<sequence length="166" mass="19129">MAVSMVVFVLAYVFVMRILYKSSGFLADWLPRLLMSKEQNGSHLKDTIIQLKDEQMKISAQDEFARYMRLERKIKKLNEELSQIVKQRSEKITVRSKILTAIFMGLLGVCHMAFVFVYRKEPVVLLPVQWFYPLNRILAFPTGIPGAVGLPCWIVTSNKIISTVLF</sequence>
<keyword evidence="6 11" id="KW-1133">Transmembrane helix</keyword>
<evidence type="ECO:0000256" key="2">
    <source>
        <dbReference type="ARBA" id="ARBA00010799"/>
    </source>
</evidence>
<evidence type="ECO:0000256" key="8">
    <source>
        <dbReference type="ARBA" id="ARBA00032437"/>
    </source>
</evidence>
<feature type="transmembrane region" description="Helical" evidence="11">
    <location>
        <begin position="138"/>
        <end position="156"/>
    </location>
</feature>
<name>A0A3M6UY02_POCDA</name>
<protein>
    <recommendedName>
        <fullName evidence="3">Guided entry of tail-anchored proteins factor 1</fullName>
    </recommendedName>
    <alternativeName>
        <fullName evidence="8">Tail-anchored protein insertion receptor WRB</fullName>
    </alternativeName>
    <alternativeName>
        <fullName evidence="9">Tryptophan-rich basic protein</fullName>
    </alternativeName>
</protein>
<evidence type="ECO:0000256" key="1">
    <source>
        <dbReference type="ARBA" id="ARBA00004477"/>
    </source>
</evidence>
<evidence type="ECO:0000256" key="9">
    <source>
        <dbReference type="ARBA" id="ARBA00033006"/>
    </source>
</evidence>
<keyword evidence="4 11" id="KW-0812">Transmembrane</keyword>
<keyword evidence="10" id="KW-0175">Coiled coil</keyword>
<comment type="subcellular location">
    <subcellularLocation>
        <location evidence="1">Endoplasmic reticulum membrane</location>
        <topology evidence="1">Multi-pass membrane protein</topology>
    </subcellularLocation>
</comment>
<dbReference type="GO" id="GO:0005789">
    <property type="term" value="C:endoplasmic reticulum membrane"/>
    <property type="evidence" value="ECO:0007669"/>
    <property type="project" value="UniProtKB-SubCell"/>
</dbReference>
<dbReference type="InterPro" id="IPR028945">
    <property type="entry name" value="Get1"/>
</dbReference>
<accession>A0A3M6UY02</accession>
<evidence type="ECO:0000256" key="7">
    <source>
        <dbReference type="ARBA" id="ARBA00023136"/>
    </source>
</evidence>
<comment type="similarity">
    <text evidence="2">Belongs to the WRB/GET1 family.</text>
</comment>
<keyword evidence="13" id="KW-1185">Reference proteome</keyword>
<feature type="transmembrane region" description="Helical" evidence="11">
    <location>
        <begin position="98"/>
        <end position="118"/>
    </location>
</feature>
<dbReference type="InterPro" id="IPR029012">
    <property type="entry name" value="Helix_hairpin_bin_sf"/>
</dbReference>
<dbReference type="PANTHER" id="PTHR42650">
    <property type="entry name" value="TAIL-ANCHORED PROTEIN INSERTION RECEPTOR WRB"/>
    <property type="match status" value="1"/>
</dbReference>
<evidence type="ECO:0000313" key="12">
    <source>
        <dbReference type="EMBL" id="RMX58490.1"/>
    </source>
</evidence>
<comment type="caution">
    <text evidence="12">The sequence shown here is derived from an EMBL/GenBank/DDBJ whole genome shotgun (WGS) entry which is preliminary data.</text>
</comment>
<gene>
    <name evidence="12" type="ORF">pdam_00010772</name>
</gene>
<dbReference type="AlphaFoldDB" id="A0A3M6UY02"/>
<evidence type="ECO:0000256" key="11">
    <source>
        <dbReference type="SAM" id="Phobius"/>
    </source>
</evidence>
<keyword evidence="7 11" id="KW-0472">Membrane</keyword>
<feature type="coiled-coil region" evidence="10">
    <location>
        <begin position="60"/>
        <end position="87"/>
    </location>
</feature>
<dbReference type="OrthoDB" id="69461at2759"/>
<proteinExistence type="inferred from homology"/>
<feature type="transmembrane region" description="Helical" evidence="11">
    <location>
        <begin position="6"/>
        <end position="27"/>
    </location>
</feature>
<dbReference type="Pfam" id="PF04420">
    <property type="entry name" value="CHD5"/>
    <property type="match status" value="1"/>
</dbReference>
<dbReference type="Gene3D" id="1.10.287.660">
    <property type="entry name" value="Helix hairpin bin"/>
    <property type="match status" value="1"/>
</dbReference>
<dbReference type="Proteomes" id="UP000275408">
    <property type="component" value="Unassembled WGS sequence"/>
</dbReference>
<evidence type="ECO:0000256" key="10">
    <source>
        <dbReference type="SAM" id="Coils"/>
    </source>
</evidence>
<dbReference type="GO" id="GO:0043495">
    <property type="term" value="F:protein-membrane adaptor activity"/>
    <property type="evidence" value="ECO:0007669"/>
    <property type="project" value="TreeGrafter"/>
</dbReference>